<evidence type="ECO:0000256" key="8">
    <source>
        <dbReference type="SAM" id="Phobius"/>
    </source>
</evidence>
<feature type="transmembrane region" description="Helical" evidence="8">
    <location>
        <begin position="66"/>
        <end position="93"/>
    </location>
</feature>
<name>A0A078KN89_9FIRM</name>
<evidence type="ECO:0000313" key="10">
    <source>
        <dbReference type="Proteomes" id="UP000032431"/>
    </source>
</evidence>
<dbReference type="STRING" id="29343.CCDG5_0779"/>
<keyword evidence="6 8" id="KW-1133">Transmembrane helix</keyword>
<dbReference type="EMBL" id="LM995447">
    <property type="protein sequence ID" value="CDZ23908.1"/>
    <property type="molecule type" value="Genomic_DNA"/>
</dbReference>
<dbReference type="KEGG" id="ccel:CCDG5_0779"/>
<dbReference type="PANTHER" id="PTHR36838:SF1">
    <property type="entry name" value="SLR1864 PROTEIN"/>
    <property type="match status" value="1"/>
</dbReference>
<feature type="transmembrane region" description="Helical" evidence="8">
    <location>
        <begin position="233"/>
        <end position="254"/>
    </location>
</feature>
<evidence type="ECO:0000256" key="7">
    <source>
        <dbReference type="ARBA" id="ARBA00023136"/>
    </source>
</evidence>
<evidence type="ECO:0000256" key="6">
    <source>
        <dbReference type="ARBA" id="ARBA00022989"/>
    </source>
</evidence>
<dbReference type="GO" id="GO:0055085">
    <property type="term" value="P:transmembrane transport"/>
    <property type="evidence" value="ECO:0007669"/>
    <property type="project" value="InterPro"/>
</dbReference>
<dbReference type="HOGENOM" id="CLU_056175_1_2_9"/>
<accession>A0A078KN89</accession>
<feature type="transmembrane region" description="Helical" evidence="8">
    <location>
        <begin position="12"/>
        <end position="30"/>
    </location>
</feature>
<dbReference type="OrthoDB" id="9798064at2"/>
<feature type="transmembrane region" description="Helical" evidence="8">
    <location>
        <begin position="105"/>
        <end position="125"/>
    </location>
</feature>
<evidence type="ECO:0000256" key="2">
    <source>
        <dbReference type="ARBA" id="ARBA00010145"/>
    </source>
</evidence>
<dbReference type="GO" id="GO:0005886">
    <property type="term" value="C:plasma membrane"/>
    <property type="evidence" value="ECO:0007669"/>
    <property type="project" value="UniProtKB-SubCell"/>
</dbReference>
<evidence type="ECO:0000256" key="4">
    <source>
        <dbReference type="ARBA" id="ARBA00022475"/>
    </source>
</evidence>
<gene>
    <name evidence="9" type="ORF">CCDG5_0779</name>
</gene>
<dbReference type="PANTHER" id="PTHR36838">
    <property type="entry name" value="AUXIN EFFLUX CARRIER FAMILY PROTEIN"/>
    <property type="match status" value="1"/>
</dbReference>
<evidence type="ECO:0000313" key="9">
    <source>
        <dbReference type="EMBL" id="CDZ23908.1"/>
    </source>
</evidence>
<evidence type="ECO:0000256" key="5">
    <source>
        <dbReference type="ARBA" id="ARBA00022692"/>
    </source>
</evidence>
<dbReference type="Pfam" id="PF03547">
    <property type="entry name" value="Mem_trans"/>
    <property type="match status" value="1"/>
</dbReference>
<dbReference type="Gene3D" id="1.20.1530.20">
    <property type="match status" value="1"/>
</dbReference>
<reference evidence="10" key="1">
    <citation type="submission" date="2014-07" db="EMBL/GenBank/DDBJ databases">
        <authorList>
            <person name="Wibberg D."/>
        </authorList>
    </citation>
    <scope>NUCLEOTIDE SEQUENCE [LARGE SCALE GENOMIC DNA]</scope>
    <source>
        <strain evidence="10">DG5</strain>
    </source>
</reference>
<sequence length="312" mass="34838">MLQTFRTSVDSILPVVVMILVGYCSARIGWIDEKIGNAFTKIILNISLPCYMIWNITNSFDRDKFLMLFSGMLIPFLSMLIGYVVSILLSILFKIPREKRGVFRTAFFCSNTIFVGLPINLALFGEKSVPYVLLYYIVNTTLFWTLGVYEISKDGLSAVPLLSLSSLKKIATPALLGFIIGLILIFLGVSLPHFAMDSFHSLGNLTTPLALLFIGFVLYSIHLSEWRIDKDILLVLFGRFIFSPLLVFILLHFIHVPELMAKVFIIQSAMPVMTNISIVAKGYGSDYKFASFATAITSVACVIVIPCIMTLI</sequence>
<feature type="transmembrane region" description="Helical" evidence="8">
    <location>
        <begin position="201"/>
        <end position="221"/>
    </location>
</feature>
<keyword evidence="7 8" id="KW-0472">Membrane</keyword>
<comment type="subcellular location">
    <subcellularLocation>
        <location evidence="1">Cell membrane</location>
        <topology evidence="1">Multi-pass membrane protein</topology>
    </subcellularLocation>
</comment>
<evidence type="ECO:0000256" key="3">
    <source>
        <dbReference type="ARBA" id="ARBA00022448"/>
    </source>
</evidence>
<dbReference type="InterPro" id="IPR038770">
    <property type="entry name" value="Na+/solute_symporter_sf"/>
</dbReference>
<protein>
    <submittedName>
        <fullName evidence="9">Permease</fullName>
    </submittedName>
</protein>
<keyword evidence="10" id="KW-1185">Reference proteome</keyword>
<dbReference type="Proteomes" id="UP000032431">
    <property type="component" value="Chromosome I"/>
</dbReference>
<keyword evidence="4" id="KW-1003">Cell membrane</keyword>
<proteinExistence type="inferred from homology"/>
<organism evidence="9 10">
    <name type="scientific">[Clostridium] cellulosi</name>
    <dbReference type="NCBI Taxonomy" id="29343"/>
    <lineage>
        <taxon>Bacteria</taxon>
        <taxon>Bacillati</taxon>
        <taxon>Bacillota</taxon>
        <taxon>Clostridia</taxon>
        <taxon>Eubacteriales</taxon>
        <taxon>Oscillospiraceae</taxon>
        <taxon>Oscillospiraceae incertae sedis</taxon>
    </lineage>
</organism>
<evidence type="ECO:0000256" key="1">
    <source>
        <dbReference type="ARBA" id="ARBA00004651"/>
    </source>
</evidence>
<comment type="similarity">
    <text evidence="2">Belongs to the auxin efflux carrier (TC 2.A.69) family.</text>
</comment>
<keyword evidence="5 8" id="KW-0812">Transmembrane</keyword>
<feature type="transmembrane region" description="Helical" evidence="8">
    <location>
        <begin position="292"/>
        <end position="311"/>
    </location>
</feature>
<feature type="transmembrane region" description="Helical" evidence="8">
    <location>
        <begin position="131"/>
        <end position="149"/>
    </location>
</feature>
<dbReference type="PATRIC" id="fig|29343.3.peg.817"/>
<dbReference type="AlphaFoldDB" id="A0A078KN89"/>
<feature type="transmembrane region" description="Helical" evidence="8">
    <location>
        <begin position="170"/>
        <end position="189"/>
    </location>
</feature>
<keyword evidence="3" id="KW-0813">Transport</keyword>
<dbReference type="InterPro" id="IPR004776">
    <property type="entry name" value="Mem_transp_PIN-like"/>
</dbReference>